<keyword evidence="1 5" id="KW-1003">Cell membrane</keyword>
<dbReference type="SUPFAM" id="SSF53067">
    <property type="entry name" value="Actin-like ATPase domain"/>
    <property type="match status" value="2"/>
</dbReference>
<dbReference type="GO" id="GO:0043093">
    <property type="term" value="P:FtsZ-dependent cytokinesis"/>
    <property type="evidence" value="ECO:0007669"/>
    <property type="project" value="UniProtKB-UniRule"/>
</dbReference>
<feature type="domain" description="SHS2" evidence="7">
    <location>
        <begin position="10"/>
        <end position="196"/>
    </location>
</feature>
<evidence type="ECO:0000256" key="1">
    <source>
        <dbReference type="ARBA" id="ARBA00022475"/>
    </source>
</evidence>
<keyword evidence="9" id="KW-1185">Reference proteome</keyword>
<dbReference type="Gene3D" id="3.30.420.40">
    <property type="match status" value="2"/>
</dbReference>
<dbReference type="Pfam" id="PF14450">
    <property type="entry name" value="FtsA"/>
    <property type="match status" value="2"/>
</dbReference>
<protein>
    <recommendedName>
        <fullName evidence="5 6">Cell division protein FtsA</fullName>
    </recommendedName>
</protein>
<evidence type="ECO:0000259" key="7">
    <source>
        <dbReference type="SMART" id="SM00842"/>
    </source>
</evidence>
<dbReference type="InterPro" id="IPR020823">
    <property type="entry name" value="Cell_div_FtsA"/>
</dbReference>
<dbReference type="FunFam" id="3.30.1490.110:FF:000002">
    <property type="entry name" value="Cell division protein FtsA"/>
    <property type="match status" value="1"/>
</dbReference>
<dbReference type="Pfam" id="PF02491">
    <property type="entry name" value="SHS2_FTSA"/>
    <property type="match status" value="1"/>
</dbReference>
<proteinExistence type="inferred from homology"/>
<dbReference type="CDD" id="cd24048">
    <property type="entry name" value="ASKHA_NBD_FtsA"/>
    <property type="match status" value="1"/>
</dbReference>
<dbReference type="PANTHER" id="PTHR32432">
    <property type="entry name" value="CELL DIVISION PROTEIN FTSA-RELATED"/>
    <property type="match status" value="1"/>
</dbReference>
<dbReference type="Proteomes" id="UP000537130">
    <property type="component" value="Unassembled WGS sequence"/>
</dbReference>
<keyword evidence="4 5" id="KW-0131">Cell cycle</keyword>
<reference evidence="8 9" key="1">
    <citation type="submission" date="2020-08" db="EMBL/GenBank/DDBJ databases">
        <title>Genomic Encyclopedia of Type Strains, Phase III (KMG-III): the genomes of soil and plant-associated and newly described type strains.</title>
        <authorList>
            <person name="Whitman W."/>
        </authorList>
    </citation>
    <scope>NUCLEOTIDE SEQUENCE [LARGE SCALE GENOMIC DNA]</scope>
    <source>
        <strain evidence="8 9">CECT 8654</strain>
    </source>
</reference>
<comment type="caution">
    <text evidence="8">The sequence shown here is derived from an EMBL/GenBank/DDBJ whole genome shotgun (WGS) entry which is preliminary data.</text>
</comment>
<dbReference type="NCBIfam" id="NF007009">
    <property type="entry name" value="PRK09472.1"/>
    <property type="match status" value="1"/>
</dbReference>
<accession>A0A7W4Z5C4</accession>
<name>A0A7W4Z5C4_9GAMM</name>
<evidence type="ECO:0000256" key="6">
    <source>
        <dbReference type="PIRNR" id="PIRNR003101"/>
    </source>
</evidence>
<dbReference type="InterPro" id="IPR050696">
    <property type="entry name" value="FtsA/MreB"/>
</dbReference>
<keyword evidence="2 5" id="KW-0132">Cell division</keyword>
<dbReference type="FunFam" id="3.30.420.40:FF:000032">
    <property type="entry name" value="Cell division protein FtsA"/>
    <property type="match status" value="1"/>
</dbReference>
<evidence type="ECO:0000256" key="5">
    <source>
        <dbReference type="HAMAP-Rule" id="MF_02033"/>
    </source>
</evidence>
<dbReference type="SMART" id="SM00842">
    <property type="entry name" value="FtsA"/>
    <property type="match status" value="1"/>
</dbReference>
<dbReference type="EMBL" id="JACHWY010000001">
    <property type="protein sequence ID" value="MBB3047073.1"/>
    <property type="molecule type" value="Genomic_DNA"/>
</dbReference>
<dbReference type="RefSeq" id="WP_183409715.1">
    <property type="nucleotide sequence ID" value="NZ_JACHWY010000001.1"/>
</dbReference>
<evidence type="ECO:0000256" key="3">
    <source>
        <dbReference type="ARBA" id="ARBA00023136"/>
    </source>
</evidence>
<dbReference type="PIRSF" id="PIRSF003101">
    <property type="entry name" value="FtsA"/>
    <property type="match status" value="1"/>
</dbReference>
<keyword evidence="3 5" id="KW-0472">Membrane</keyword>
<dbReference type="InterPro" id="IPR003494">
    <property type="entry name" value="SHS2_FtsA"/>
</dbReference>
<dbReference type="Gene3D" id="3.30.1490.110">
    <property type="match status" value="1"/>
</dbReference>
<comment type="function">
    <text evidence="5 6">Cell division protein that is involved in the assembly of the Z ring. May serve as a membrane anchor for the Z ring.</text>
</comment>
<dbReference type="InterPro" id="IPR043129">
    <property type="entry name" value="ATPase_NBD"/>
</dbReference>
<comment type="subcellular location">
    <subcellularLocation>
        <location evidence="5">Cell membrane</location>
        <topology evidence="5">Peripheral membrane protein</topology>
        <orientation evidence="5">Cytoplasmic side</orientation>
    </subcellularLocation>
    <text evidence="5">Localizes to the Z ring in an FtsZ-dependent manner. Targeted to the membrane through a conserved C-terminal amphipathic helix.</text>
</comment>
<evidence type="ECO:0000256" key="2">
    <source>
        <dbReference type="ARBA" id="ARBA00022618"/>
    </source>
</evidence>
<evidence type="ECO:0000256" key="4">
    <source>
        <dbReference type="ARBA" id="ARBA00023306"/>
    </source>
</evidence>
<dbReference type="GO" id="GO:0009898">
    <property type="term" value="C:cytoplasmic side of plasma membrane"/>
    <property type="evidence" value="ECO:0007669"/>
    <property type="project" value="UniProtKB-UniRule"/>
</dbReference>
<evidence type="ECO:0000313" key="9">
    <source>
        <dbReference type="Proteomes" id="UP000537130"/>
    </source>
</evidence>
<dbReference type="AlphaFoldDB" id="A0A7W4Z5C4"/>
<comment type="subunit">
    <text evidence="5">Self-interacts. Interacts with FtsZ.</text>
</comment>
<evidence type="ECO:0000313" key="8">
    <source>
        <dbReference type="EMBL" id="MBB3047073.1"/>
    </source>
</evidence>
<dbReference type="PANTHER" id="PTHR32432:SF4">
    <property type="entry name" value="CELL DIVISION PROTEIN FTSA"/>
    <property type="match status" value="1"/>
</dbReference>
<gene>
    <name evidence="5" type="primary">ftsA</name>
    <name evidence="8" type="ORF">FHR99_001309</name>
</gene>
<dbReference type="FunFam" id="3.30.420.40:FF:000035">
    <property type="entry name" value="Cell division protein FtsA"/>
    <property type="match status" value="1"/>
</dbReference>
<dbReference type="NCBIfam" id="TIGR01174">
    <property type="entry name" value="ftsA"/>
    <property type="match status" value="1"/>
</dbReference>
<sequence length="410" mass="44589">MASTHSDRMIVGLDIGTSKVVAIVGAINDEGVLEIVGIGSHPSRGMKKGVVVNIESTVQSIQRAVEEAELMAGCQIHSVYVGIAGSHIRSLNSHGIVAIRDREVYPLDLERVIDAAQAVAIPADQKVLHILPQEYVVDDQEGIREPLGMSGVRLEAKVHLVTCAVNAVQNIEKCIRRCGLEVEDVILEQLASSYAVLTEDEKELGVCMVDIGGGTTDIAIFTEGAIKHTGVIPIAGDQVTNDIAMALRTPTQYAEEIKIKYACALTQLAGEDETIKVPSVGERPPRDLSRQQLAAVVEPRYDELFTLVQAELRRSGYEDLIPAGIVLTGGTSKMEGVIELAEEIFHMPVRLGVPQDISGLTDIVRNPIYSTSVGLLQYGFKQTNSDVSRKRKRSSVSFVERLKQWIQSNF</sequence>
<dbReference type="HAMAP" id="MF_02033">
    <property type="entry name" value="FtsA"/>
    <property type="match status" value="1"/>
</dbReference>
<dbReference type="GO" id="GO:0032153">
    <property type="term" value="C:cell division site"/>
    <property type="evidence" value="ECO:0007669"/>
    <property type="project" value="UniProtKB-UniRule"/>
</dbReference>
<comment type="similarity">
    <text evidence="5 6">Belongs to the FtsA/MreB family.</text>
</comment>
<organism evidence="8 9">
    <name type="scientific">Litorivivens lipolytica</name>
    <dbReference type="NCBI Taxonomy" id="1524264"/>
    <lineage>
        <taxon>Bacteria</taxon>
        <taxon>Pseudomonadati</taxon>
        <taxon>Pseudomonadota</taxon>
        <taxon>Gammaproteobacteria</taxon>
        <taxon>Litorivivens</taxon>
    </lineage>
</organism>